<gene>
    <name evidence="3" type="ORF">ASAP_1734</name>
</gene>
<evidence type="ECO:0000313" key="3">
    <source>
        <dbReference type="EMBL" id="CDG39779.1"/>
    </source>
</evidence>
<dbReference type="AlphaFoldDB" id="A0A060QF93"/>
<reference evidence="3 4" key="1">
    <citation type="journal article" date="2014" name="Genome Biol. Evol.">
        <title>Acetic acid bacteria genomes reveal functional traits for adaptation to life in insect guts.</title>
        <authorList>
            <person name="Chouaia B."/>
            <person name="Gaiarsa S."/>
            <person name="Crotti E."/>
            <person name="Comandatore F."/>
            <person name="Degli Esposti M."/>
            <person name="Ricci I."/>
            <person name="Alma A."/>
            <person name="Favia G."/>
            <person name="Bandi C."/>
            <person name="Daffonchio D."/>
        </authorList>
    </citation>
    <scope>NUCLEOTIDE SEQUENCE [LARGE SCALE GENOMIC DNA]</scope>
    <source>
        <strain evidence="3 4">SF2.1</strain>
    </source>
</reference>
<dbReference type="InterPro" id="IPR001387">
    <property type="entry name" value="Cro/C1-type_HTH"/>
</dbReference>
<dbReference type="Pfam" id="PF01381">
    <property type="entry name" value="HTH_3"/>
    <property type="match status" value="1"/>
</dbReference>
<comment type="caution">
    <text evidence="3">The sequence shown here is derived from an EMBL/GenBank/DDBJ whole genome shotgun (WGS) entry which is preliminary data.</text>
</comment>
<sequence length="166" mass="17531">MSNTAKSASAAGPIDALVGARIRLRRTMLGMSQEKLGAALGLTFQQVQKYERGANKVGASRLYEMSRVLDVPIGFFFDDLAGGGNGSMRRSEGASSAATGFSEAPSGFRSATGEDGLAPVGLSAEPMPALRLDTMSVELLHAFQNITDAKVRFQLVNLVKSMAFPD</sequence>
<accession>A0A060QF93</accession>
<dbReference type="GO" id="GO:0003677">
    <property type="term" value="F:DNA binding"/>
    <property type="evidence" value="ECO:0007669"/>
    <property type="project" value="InterPro"/>
</dbReference>
<dbReference type="SUPFAM" id="SSF47413">
    <property type="entry name" value="lambda repressor-like DNA-binding domains"/>
    <property type="match status" value="1"/>
</dbReference>
<dbReference type="Proteomes" id="UP000027583">
    <property type="component" value="Unassembled WGS sequence"/>
</dbReference>
<dbReference type="eggNOG" id="COG1396">
    <property type="taxonomic scope" value="Bacteria"/>
</dbReference>
<dbReference type="RefSeq" id="WP_023979767.1">
    <property type="nucleotide sequence ID" value="NZ_CBLX010000012.1"/>
</dbReference>
<feature type="region of interest" description="Disordered" evidence="1">
    <location>
        <begin position="87"/>
        <end position="112"/>
    </location>
</feature>
<dbReference type="Gene3D" id="1.10.260.40">
    <property type="entry name" value="lambda repressor-like DNA-binding domains"/>
    <property type="match status" value="1"/>
</dbReference>
<name>A0A060QF93_9PROT</name>
<organism evidence="3 4">
    <name type="scientific">Asaia bogorensis</name>
    <dbReference type="NCBI Taxonomy" id="91915"/>
    <lineage>
        <taxon>Bacteria</taxon>
        <taxon>Pseudomonadati</taxon>
        <taxon>Pseudomonadota</taxon>
        <taxon>Alphaproteobacteria</taxon>
        <taxon>Acetobacterales</taxon>
        <taxon>Acetobacteraceae</taxon>
        <taxon>Asaia</taxon>
    </lineage>
</organism>
<evidence type="ECO:0000256" key="1">
    <source>
        <dbReference type="SAM" id="MobiDB-lite"/>
    </source>
</evidence>
<protein>
    <submittedName>
        <fullName evidence="3">Transcriptional regulator</fullName>
    </submittedName>
</protein>
<dbReference type="InterPro" id="IPR010982">
    <property type="entry name" value="Lambda_DNA-bd_dom_sf"/>
</dbReference>
<dbReference type="SMART" id="SM00530">
    <property type="entry name" value="HTH_XRE"/>
    <property type="match status" value="1"/>
</dbReference>
<evidence type="ECO:0000313" key="4">
    <source>
        <dbReference type="Proteomes" id="UP000027583"/>
    </source>
</evidence>
<dbReference type="PROSITE" id="PS50943">
    <property type="entry name" value="HTH_CROC1"/>
    <property type="match status" value="1"/>
</dbReference>
<feature type="domain" description="HTH cro/C1-type" evidence="2">
    <location>
        <begin position="22"/>
        <end position="76"/>
    </location>
</feature>
<proteinExistence type="predicted"/>
<reference evidence="3 4" key="2">
    <citation type="journal article" date="2014" name="PLoS ONE">
        <title>Evolution of mitochondria reconstructed from the energy metabolism of living bacteria.</title>
        <authorList>
            <person name="Degli Esposti M."/>
            <person name="Chouaia B."/>
            <person name="Comandatore F."/>
            <person name="Crotti E."/>
            <person name="Sassera D."/>
            <person name="Lievens P.M."/>
            <person name="Daffonchio D."/>
            <person name="Bandi C."/>
        </authorList>
    </citation>
    <scope>NUCLEOTIDE SEQUENCE [LARGE SCALE GENOMIC DNA]</scope>
    <source>
        <strain evidence="3 4">SF2.1</strain>
    </source>
</reference>
<dbReference type="EMBL" id="CBLX010000012">
    <property type="protein sequence ID" value="CDG39779.1"/>
    <property type="molecule type" value="Genomic_DNA"/>
</dbReference>
<dbReference type="CDD" id="cd00093">
    <property type="entry name" value="HTH_XRE"/>
    <property type="match status" value="1"/>
</dbReference>
<evidence type="ECO:0000259" key="2">
    <source>
        <dbReference type="PROSITE" id="PS50943"/>
    </source>
</evidence>